<evidence type="ECO:0000259" key="1">
    <source>
        <dbReference type="Pfam" id="PF03732"/>
    </source>
</evidence>
<dbReference type="Gramene" id="Jr13_15500_p1">
    <property type="protein sequence ID" value="cds.Jr13_15500_p1"/>
    <property type="gene ID" value="Jr13_15500"/>
</dbReference>
<proteinExistence type="predicted"/>
<organism evidence="3 4">
    <name type="scientific">Juglans regia</name>
    <name type="common">English walnut</name>
    <dbReference type="NCBI Taxonomy" id="51240"/>
    <lineage>
        <taxon>Eukaryota</taxon>
        <taxon>Viridiplantae</taxon>
        <taxon>Streptophyta</taxon>
        <taxon>Embryophyta</taxon>
        <taxon>Tracheophyta</taxon>
        <taxon>Spermatophyta</taxon>
        <taxon>Magnoliopsida</taxon>
        <taxon>eudicotyledons</taxon>
        <taxon>Gunneridae</taxon>
        <taxon>Pentapetalae</taxon>
        <taxon>rosids</taxon>
        <taxon>fabids</taxon>
        <taxon>Fagales</taxon>
        <taxon>Juglandaceae</taxon>
        <taxon>Juglans</taxon>
    </lineage>
</organism>
<feature type="domain" description="Retrotransposon gag" evidence="1">
    <location>
        <begin position="95"/>
        <end position="167"/>
    </location>
</feature>
<evidence type="ECO:0008006" key="5">
    <source>
        <dbReference type="Google" id="ProtNLM"/>
    </source>
</evidence>
<reference evidence="3" key="1">
    <citation type="submission" date="2015-10" db="EMBL/GenBank/DDBJ databases">
        <authorList>
            <person name="Martinez-Garcia P.J."/>
            <person name="Crepeau M.W."/>
            <person name="Puiu D."/>
            <person name="Gonzalez-Ibeas D."/>
            <person name="Whalen J."/>
            <person name="Stevens K."/>
            <person name="Paul R."/>
            <person name="Butterfield T."/>
            <person name="Britton M."/>
            <person name="Reagan R."/>
            <person name="Chakraborty S."/>
            <person name="Walawage S.L."/>
            <person name="Vasquez-Gross H.A."/>
            <person name="Cardeno C."/>
            <person name="Famula R."/>
            <person name="Pratt K."/>
            <person name="Kuruganti S."/>
            <person name="Aradhya M.K."/>
            <person name="Leslie C.A."/>
            <person name="Dandekar A.M."/>
            <person name="Salzberg S.L."/>
            <person name="Wegrzyn J.L."/>
            <person name="Langley C.H."/>
            <person name="Neale D.B."/>
        </authorList>
    </citation>
    <scope>NUCLEOTIDE SEQUENCE</scope>
    <source>
        <tissue evidence="3">Leaves</tissue>
    </source>
</reference>
<dbReference type="PANTHER" id="PTHR37610:SF97">
    <property type="entry name" value="RETROTRANSPOSON GAG DOMAIN-CONTAINING PROTEIN"/>
    <property type="match status" value="1"/>
</dbReference>
<evidence type="ECO:0000313" key="4">
    <source>
        <dbReference type="Proteomes" id="UP000619265"/>
    </source>
</evidence>
<evidence type="ECO:0000259" key="2">
    <source>
        <dbReference type="Pfam" id="PF14244"/>
    </source>
</evidence>
<dbReference type="Pfam" id="PF14244">
    <property type="entry name" value="Retrotran_gag_3"/>
    <property type="match status" value="1"/>
</dbReference>
<dbReference type="EMBL" id="LIHL02000013">
    <property type="protein sequence ID" value="KAF5449632.1"/>
    <property type="molecule type" value="Genomic_DNA"/>
</dbReference>
<dbReference type="Proteomes" id="UP000619265">
    <property type="component" value="Unassembled WGS sequence"/>
</dbReference>
<evidence type="ECO:0000313" key="3">
    <source>
        <dbReference type="EMBL" id="KAF5449632.1"/>
    </source>
</evidence>
<name>A0A833WX43_JUGRE</name>
<comment type="caution">
    <text evidence="3">The sequence shown here is derived from an EMBL/GenBank/DDBJ whole genome shotgun (WGS) entry which is preliminary data.</text>
</comment>
<protein>
    <recommendedName>
        <fullName evidence="5">Retrotransposon Copia-like N-terminal domain-containing protein</fullName>
    </recommendedName>
</protein>
<reference evidence="3" key="2">
    <citation type="submission" date="2020-03" db="EMBL/GenBank/DDBJ databases">
        <title>Walnut 2.0.</title>
        <authorList>
            <person name="Marrano A."/>
            <person name="Britton M."/>
            <person name="Zimin A.V."/>
            <person name="Zaini P.A."/>
            <person name="Workman R."/>
            <person name="Puiu D."/>
            <person name="Bianco L."/>
            <person name="Allen B.J."/>
            <person name="Troggio M."/>
            <person name="Leslie C.A."/>
            <person name="Timp W."/>
            <person name="Dendekar A."/>
            <person name="Salzberg S.L."/>
            <person name="Neale D.B."/>
        </authorList>
    </citation>
    <scope>NUCLEOTIDE SEQUENCE</scope>
    <source>
        <tissue evidence="3">Leaves</tissue>
    </source>
</reference>
<dbReference type="Pfam" id="PF03732">
    <property type="entry name" value="Retrotrans_gag"/>
    <property type="match status" value="1"/>
</dbReference>
<gene>
    <name evidence="3" type="ORF">F2P56_030057</name>
</gene>
<dbReference type="InterPro" id="IPR029472">
    <property type="entry name" value="Copia-like_N"/>
</dbReference>
<dbReference type="PANTHER" id="PTHR37610">
    <property type="entry name" value="CCHC-TYPE DOMAIN-CONTAINING PROTEIN"/>
    <property type="match status" value="1"/>
</dbReference>
<feature type="domain" description="Retrotransposon Copia-like N-terminal" evidence="2">
    <location>
        <begin position="30"/>
        <end position="76"/>
    </location>
</feature>
<dbReference type="InterPro" id="IPR005162">
    <property type="entry name" value="Retrotrans_gag_dom"/>
</dbReference>
<accession>A0A833WX43</accession>
<sequence>MVDSSSHSTTASPAPAVLHTENISSAYFLHHGDNPSSILVTQPLTGENYHTWSRSMMMALTTKNKVGFVNGTISPPSDSADPLFTAWNRCNSMILSWILNSISKEIASGIIYASSAFEMWHDLKESFSKRNGPRIFHLQQAISSLCQDSLSVSVYYTRLKALWDELQN</sequence>
<dbReference type="AlphaFoldDB" id="A0A833WX43"/>